<feature type="compositionally biased region" description="Polar residues" evidence="1">
    <location>
        <begin position="1"/>
        <end position="12"/>
    </location>
</feature>
<feature type="compositionally biased region" description="Basic and acidic residues" evidence="1">
    <location>
        <begin position="161"/>
        <end position="180"/>
    </location>
</feature>
<dbReference type="Proteomes" id="UP000645828">
    <property type="component" value="Unassembled WGS sequence"/>
</dbReference>
<sequence>MWCTSRPMTASMETRGPPSWHRVSSSPLSSSRGFCWWTTHVAVICPFPSHQRPQLACLPIAYPPHCSLVCFSESLPARGCKGKEFTRQGLKPWDGTEQMLGSHGFSPSTRRTAGCPPGAEGRPAVPPQVEPGLARSMWVKRRNLVDGPQSRLVPAAPAAREGGRRDGKGGLQDLTRKARDQGPSCCGLGAQVRETHPREVLPSIRGPSNVAFTGKPPLLNTFSFLEYSTAVALLII</sequence>
<proteinExistence type="predicted"/>
<evidence type="ECO:0000313" key="2">
    <source>
        <dbReference type="EMBL" id="CAD7686749.1"/>
    </source>
</evidence>
<evidence type="ECO:0000313" key="3">
    <source>
        <dbReference type="Proteomes" id="UP000645828"/>
    </source>
</evidence>
<gene>
    <name evidence="2" type="ORF">NYPRO_LOCUS19542</name>
</gene>
<organism evidence="2 3">
    <name type="scientific">Nyctereutes procyonoides</name>
    <name type="common">Raccoon dog</name>
    <name type="synonym">Canis procyonoides</name>
    <dbReference type="NCBI Taxonomy" id="34880"/>
    <lineage>
        <taxon>Eukaryota</taxon>
        <taxon>Metazoa</taxon>
        <taxon>Chordata</taxon>
        <taxon>Craniata</taxon>
        <taxon>Vertebrata</taxon>
        <taxon>Euteleostomi</taxon>
        <taxon>Mammalia</taxon>
        <taxon>Eutheria</taxon>
        <taxon>Laurasiatheria</taxon>
        <taxon>Carnivora</taxon>
        <taxon>Caniformia</taxon>
        <taxon>Canidae</taxon>
        <taxon>Nyctereutes</taxon>
    </lineage>
</organism>
<dbReference type="EMBL" id="CAJHUB010000762">
    <property type="protein sequence ID" value="CAD7686749.1"/>
    <property type="molecule type" value="Genomic_DNA"/>
</dbReference>
<evidence type="ECO:0000256" key="1">
    <source>
        <dbReference type="SAM" id="MobiDB-lite"/>
    </source>
</evidence>
<accession>A0A811ZDC6</accession>
<protein>
    <submittedName>
        <fullName evidence="2">(raccoon dog) hypothetical protein</fullName>
    </submittedName>
</protein>
<feature type="region of interest" description="Disordered" evidence="1">
    <location>
        <begin position="1"/>
        <end position="23"/>
    </location>
</feature>
<dbReference type="AlphaFoldDB" id="A0A811ZDC6"/>
<keyword evidence="3" id="KW-1185">Reference proteome</keyword>
<name>A0A811ZDC6_NYCPR</name>
<feature type="region of interest" description="Disordered" evidence="1">
    <location>
        <begin position="152"/>
        <end position="185"/>
    </location>
</feature>
<reference evidence="2" key="1">
    <citation type="submission" date="2020-12" db="EMBL/GenBank/DDBJ databases">
        <authorList>
            <consortium name="Molecular Ecology Group"/>
        </authorList>
    </citation>
    <scope>NUCLEOTIDE SEQUENCE</scope>
    <source>
        <strain evidence="2">TBG_1078</strain>
    </source>
</reference>
<comment type="caution">
    <text evidence="2">The sequence shown here is derived from an EMBL/GenBank/DDBJ whole genome shotgun (WGS) entry which is preliminary data.</text>
</comment>
<feature type="region of interest" description="Disordered" evidence="1">
    <location>
        <begin position="102"/>
        <end position="130"/>
    </location>
</feature>